<dbReference type="PROSITE" id="PS00584">
    <property type="entry name" value="PFKB_KINASES_2"/>
    <property type="match status" value="1"/>
</dbReference>
<name>A0A9E2L472_9SPIR</name>
<keyword evidence="1" id="KW-0808">Transferase</keyword>
<dbReference type="Gene3D" id="3.40.1190.20">
    <property type="match status" value="1"/>
</dbReference>
<accession>A0A9E2L472</accession>
<reference evidence="4" key="1">
    <citation type="journal article" date="2021" name="PeerJ">
        <title>Extensive microbial diversity within the chicken gut microbiome revealed by metagenomics and culture.</title>
        <authorList>
            <person name="Gilroy R."/>
            <person name="Ravi A."/>
            <person name="Getino M."/>
            <person name="Pursley I."/>
            <person name="Horton D.L."/>
            <person name="Alikhan N.F."/>
            <person name="Baker D."/>
            <person name="Gharbi K."/>
            <person name="Hall N."/>
            <person name="Watson M."/>
            <person name="Adriaenssens E.M."/>
            <person name="Foster-Nyarko E."/>
            <person name="Jarju S."/>
            <person name="Secka A."/>
            <person name="Antonio M."/>
            <person name="Oren A."/>
            <person name="Chaudhuri R.R."/>
            <person name="La Ragione R."/>
            <person name="Hildebrand F."/>
            <person name="Pallen M.J."/>
        </authorList>
    </citation>
    <scope>NUCLEOTIDE SEQUENCE</scope>
    <source>
        <strain evidence="4">Gambia15-2214</strain>
    </source>
</reference>
<evidence type="ECO:0000259" key="3">
    <source>
        <dbReference type="Pfam" id="PF00294"/>
    </source>
</evidence>
<dbReference type="AlphaFoldDB" id="A0A9E2L472"/>
<gene>
    <name evidence="4" type="ORF">IAA16_10765</name>
</gene>
<keyword evidence="2 4" id="KW-0418">Kinase</keyword>
<dbReference type="Pfam" id="PF00294">
    <property type="entry name" value="PfkB"/>
    <property type="match status" value="1"/>
</dbReference>
<dbReference type="PANTHER" id="PTHR10584:SF166">
    <property type="entry name" value="RIBOKINASE"/>
    <property type="match status" value="1"/>
</dbReference>
<dbReference type="PANTHER" id="PTHR10584">
    <property type="entry name" value="SUGAR KINASE"/>
    <property type="match status" value="1"/>
</dbReference>
<dbReference type="InterPro" id="IPR029056">
    <property type="entry name" value="Ribokinase-like"/>
</dbReference>
<evidence type="ECO:0000313" key="4">
    <source>
        <dbReference type="EMBL" id="MBU3851039.1"/>
    </source>
</evidence>
<evidence type="ECO:0000313" key="5">
    <source>
        <dbReference type="Proteomes" id="UP000823914"/>
    </source>
</evidence>
<dbReference type="EMBL" id="JAHLFV010000243">
    <property type="protein sequence ID" value="MBU3851039.1"/>
    <property type="molecule type" value="Genomic_DNA"/>
</dbReference>
<dbReference type="SUPFAM" id="SSF53613">
    <property type="entry name" value="Ribokinase-like"/>
    <property type="match status" value="1"/>
</dbReference>
<dbReference type="InterPro" id="IPR002173">
    <property type="entry name" value="Carboh/pur_kinase_PfkB_CS"/>
</dbReference>
<organism evidence="4 5">
    <name type="scientific">Candidatus Treponema excrementipullorum</name>
    <dbReference type="NCBI Taxonomy" id="2838768"/>
    <lineage>
        <taxon>Bacteria</taxon>
        <taxon>Pseudomonadati</taxon>
        <taxon>Spirochaetota</taxon>
        <taxon>Spirochaetia</taxon>
        <taxon>Spirochaetales</taxon>
        <taxon>Treponemataceae</taxon>
        <taxon>Treponema</taxon>
    </lineage>
</organism>
<reference evidence="4" key="2">
    <citation type="submission" date="2021-04" db="EMBL/GenBank/DDBJ databases">
        <authorList>
            <person name="Gilroy R."/>
        </authorList>
    </citation>
    <scope>NUCLEOTIDE SEQUENCE</scope>
    <source>
        <strain evidence="4">Gambia15-2214</strain>
    </source>
</reference>
<dbReference type="InterPro" id="IPR011611">
    <property type="entry name" value="PfkB_dom"/>
</dbReference>
<feature type="domain" description="Carbohydrate kinase PfkB" evidence="3">
    <location>
        <begin position="6"/>
        <end position="311"/>
    </location>
</feature>
<evidence type="ECO:0000256" key="1">
    <source>
        <dbReference type="ARBA" id="ARBA00022679"/>
    </source>
</evidence>
<dbReference type="Proteomes" id="UP000823914">
    <property type="component" value="Unassembled WGS sequence"/>
</dbReference>
<proteinExistence type="predicted"/>
<dbReference type="GO" id="GO:0016301">
    <property type="term" value="F:kinase activity"/>
    <property type="evidence" value="ECO:0007669"/>
    <property type="project" value="UniProtKB-KW"/>
</dbReference>
<evidence type="ECO:0000256" key="2">
    <source>
        <dbReference type="ARBA" id="ARBA00022777"/>
    </source>
</evidence>
<protein>
    <submittedName>
        <fullName evidence="4">Carbohydrate kinase family protein</fullName>
    </submittedName>
</protein>
<comment type="caution">
    <text evidence="4">The sequence shown here is derived from an EMBL/GenBank/DDBJ whole genome shotgun (WGS) entry which is preliminary data.</text>
</comment>
<sequence>MLPFHSVLSVGSVSVDIKAFSTETDENEAYRDGSIDLVPGGVARGMAINLHRLGLKTAIQSVVGNDIFGDFLRRGLEQEGVNTQLLKNSSRYKTSLFSVMVTPNTHPSCIYCNDALKEITLDESVLDFIRQEEITTICLDSNIPEKTLEAFYRLKETMNSRNKPLFIFQNATAPDIATKSMPYIQHIDLFGCNEFEAAAILRHAGIEPEKLIPSSGQELIPSIEIAEAFSSLGYKHFIITFGNRGVLVFHQGNTYIEKPYVPDSIVDTIGAGDAYASGYLLGWLTGKPIKVCIHYGLACAKETLMTRQTVSDLLNPQLLEKVQTSLSLQVDGRKN</sequence>